<dbReference type="PANTHER" id="PTHR47988">
    <property type="entry name" value="SOMATIC EMBRYOGENESIS RECEPTOR KINASE 1"/>
    <property type="match status" value="1"/>
</dbReference>
<keyword evidence="1" id="KW-0732">Signal</keyword>
<proteinExistence type="predicted"/>
<sequence>MIPSRAPRSASYGSLGLLRHARNDFHHVEQQVLLGRVLDIGLEQETVHFGVDILDDSLSPTAHCSFFGVSCDRDSRAISLYVSNIRLFSFILPEIGLLNKLVNFTLAADNLTGMLPMEMANLTSLKVLNVSNNVFYRNFLGEITLGMTKLEIIDTYNKNFSGPLPTELVNLKNLKHLCLSENYFSGPIPDSYS</sequence>
<evidence type="ECO:0000313" key="3">
    <source>
        <dbReference type="Proteomes" id="UP001459277"/>
    </source>
</evidence>
<name>A0AAW2E2D0_9ROSI</name>
<organism evidence="2 3">
    <name type="scientific">Lithocarpus litseifolius</name>
    <dbReference type="NCBI Taxonomy" id="425828"/>
    <lineage>
        <taxon>Eukaryota</taxon>
        <taxon>Viridiplantae</taxon>
        <taxon>Streptophyta</taxon>
        <taxon>Embryophyta</taxon>
        <taxon>Tracheophyta</taxon>
        <taxon>Spermatophyta</taxon>
        <taxon>Magnoliopsida</taxon>
        <taxon>eudicotyledons</taxon>
        <taxon>Gunneridae</taxon>
        <taxon>Pentapetalae</taxon>
        <taxon>rosids</taxon>
        <taxon>fabids</taxon>
        <taxon>Fagales</taxon>
        <taxon>Fagaceae</taxon>
        <taxon>Lithocarpus</taxon>
    </lineage>
</organism>
<protein>
    <submittedName>
        <fullName evidence="2">Uncharacterized protein</fullName>
    </submittedName>
</protein>
<accession>A0AAW2E2D0</accession>
<dbReference type="Proteomes" id="UP001459277">
    <property type="component" value="Unassembled WGS sequence"/>
</dbReference>
<keyword evidence="3" id="KW-1185">Reference proteome</keyword>
<reference evidence="2 3" key="1">
    <citation type="submission" date="2024-01" db="EMBL/GenBank/DDBJ databases">
        <title>A telomere-to-telomere, gap-free genome of sweet tea (Lithocarpus litseifolius).</title>
        <authorList>
            <person name="Zhou J."/>
        </authorList>
    </citation>
    <scope>NUCLEOTIDE SEQUENCE [LARGE SCALE GENOMIC DNA]</scope>
    <source>
        <strain evidence="2">Zhou-2022a</strain>
        <tissue evidence="2">Leaf</tissue>
    </source>
</reference>
<evidence type="ECO:0000313" key="2">
    <source>
        <dbReference type="EMBL" id="KAL0016962.1"/>
    </source>
</evidence>
<dbReference type="EMBL" id="JAZDWU010000001">
    <property type="protein sequence ID" value="KAL0016962.1"/>
    <property type="molecule type" value="Genomic_DNA"/>
</dbReference>
<dbReference type="AlphaFoldDB" id="A0AAW2E2D0"/>
<comment type="caution">
    <text evidence="2">The sequence shown here is derived from an EMBL/GenBank/DDBJ whole genome shotgun (WGS) entry which is preliminary data.</text>
</comment>
<dbReference type="SUPFAM" id="SSF52058">
    <property type="entry name" value="L domain-like"/>
    <property type="match status" value="1"/>
</dbReference>
<dbReference type="InterPro" id="IPR032675">
    <property type="entry name" value="LRR_dom_sf"/>
</dbReference>
<gene>
    <name evidence="2" type="ORF">SO802_004031</name>
</gene>
<dbReference type="Gene3D" id="3.80.10.10">
    <property type="entry name" value="Ribonuclease Inhibitor"/>
    <property type="match status" value="1"/>
</dbReference>
<evidence type="ECO:0000256" key="1">
    <source>
        <dbReference type="ARBA" id="ARBA00022729"/>
    </source>
</evidence>